<protein>
    <submittedName>
        <fullName evidence="4">Uncharacterized protein</fullName>
    </submittedName>
</protein>
<keyword evidence="2" id="KW-0802">TPR repeat</keyword>
<dbReference type="GO" id="GO:0070062">
    <property type="term" value="C:extracellular exosome"/>
    <property type="evidence" value="ECO:0007669"/>
    <property type="project" value="TreeGrafter"/>
</dbReference>
<dbReference type="AlphaFoldDB" id="A0A6G0WAD7"/>
<evidence type="ECO:0000313" key="4">
    <source>
        <dbReference type="EMBL" id="KAF0724195.1"/>
    </source>
</evidence>
<dbReference type="Proteomes" id="UP000481153">
    <property type="component" value="Unassembled WGS sequence"/>
</dbReference>
<gene>
    <name evidence="4" type="ORF">Ae201684_017093</name>
</gene>
<dbReference type="SUPFAM" id="SSF48452">
    <property type="entry name" value="TPR-like"/>
    <property type="match status" value="2"/>
</dbReference>
<dbReference type="SMART" id="SM00028">
    <property type="entry name" value="TPR"/>
    <property type="match status" value="5"/>
</dbReference>
<reference evidence="4 5" key="1">
    <citation type="submission" date="2019-07" db="EMBL/GenBank/DDBJ databases">
        <title>Genomics analysis of Aphanomyces spp. identifies a new class of oomycete effector associated with host adaptation.</title>
        <authorList>
            <person name="Gaulin E."/>
        </authorList>
    </citation>
    <scope>NUCLEOTIDE SEQUENCE [LARGE SCALE GENOMIC DNA]</scope>
    <source>
        <strain evidence="4 5">ATCC 201684</strain>
    </source>
</reference>
<name>A0A6G0WAD7_9STRA</name>
<evidence type="ECO:0000313" key="5">
    <source>
        <dbReference type="Proteomes" id="UP000481153"/>
    </source>
</evidence>
<keyword evidence="5" id="KW-1185">Reference proteome</keyword>
<dbReference type="EMBL" id="VJMJ01000278">
    <property type="protein sequence ID" value="KAF0724195.1"/>
    <property type="molecule type" value="Genomic_DNA"/>
</dbReference>
<feature type="compositionally biased region" description="Acidic residues" evidence="3">
    <location>
        <begin position="453"/>
        <end position="465"/>
    </location>
</feature>
<proteinExistence type="predicted"/>
<organism evidence="4 5">
    <name type="scientific">Aphanomyces euteiches</name>
    <dbReference type="NCBI Taxonomy" id="100861"/>
    <lineage>
        <taxon>Eukaryota</taxon>
        <taxon>Sar</taxon>
        <taxon>Stramenopiles</taxon>
        <taxon>Oomycota</taxon>
        <taxon>Saprolegniomycetes</taxon>
        <taxon>Saprolegniales</taxon>
        <taxon>Verrucalvaceae</taxon>
        <taxon>Aphanomyces</taxon>
    </lineage>
</organism>
<dbReference type="VEuPathDB" id="FungiDB:AeMF1_014202"/>
<dbReference type="PANTHER" id="PTHR44314">
    <property type="entry name" value="CILIA- AND FLAGELLA-ASSOCIATED PROTEIN 70"/>
    <property type="match status" value="1"/>
</dbReference>
<evidence type="ECO:0000256" key="1">
    <source>
        <dbReference type="ARBA" id="ARBA00022737"/>
    </source>
</evidence>
<evidence type="ECO:0000256" key="2">
    <source>
        <dbReference type="ARBA" id="ARBA00022803"/>
    </source>
</evidence>
<dbReference type="InterPro" id="IPR019734">
    <property type="entry name" value="TPR_rpt"/>
</dbReference>
<dbReference type="GO" id="GO:0031514">
    <property type="term" value="C:motile cilium"/>
    <property type="evidence" value="ECO:0007669"/>
    <property type="project" value="TreeGrafter"/>
</dbReference>
<sequence length="1056" mass="115770">MAEVAPTPQGSFTVVLGDIRWTNQADGDSVAPSYWAHVDVLSDLTLWWSGDTEYRASTSVISASSNDEDDGLPSFRYSQSSKLFPLSSPSPIPPLCATTVAITLYKGTAHDKTMDELVGAVNISLKPLVVRHESTEFKTFSDELSVQVGVAFDVAFVEAFQGAKALNFVRGAIRRVPQEWKLVPKEGEDAATLAANPEINAAKYTATIVFPSLEAGTPPVQLVLGGKLELDASLADVDQAWAVQLTPVDPSALWFLSKTQFEALERWMEDNSSASVSIQRVSSGETWLASSKLSFLDLFVPGTKAYNASAALTQGVAPTRESLEDAVAKAASGDDKKKAQAALNDYENLLTRIAGQAAIYISAGTQLCLEVSLLPDAWISLPPEPTPPPMTLAQLIPPRPRLPPFPPRDALASMHKELRKIISMLMKEYERLFFQPLKSRQGGDRTDYGDANQADEDDEDEDDDEMLTKEDRRQKLIFHLNAQGIYFDFKERLKKALVAVIRERFPALVATALTDKQAAKSEFYAQLYSYLMEEVNVVLHAVFDGNSIDNSSQTEPNFAAIQAKLAQMRLLAWENEVNGQLSKATTVFLDRIALVDAVPELQAHVWFDFALFSLRTQDFHKGGECLRQCIAIDPNHLGAVQAYGALLCQTGDFEAAEIVLKNALGLSPASPHEQVRGHALLALYYTLSRTDSTGNLRLHELLKTAKLDPTTAFRSPAAVCIRFAAYCKDLGLYSLAHEALAVVALVLKPKTALDTAQLTSQALVRAAIELHVGHFDAARDACQVALDMDAACADSWYLCGLIASRQGLFDAALESYSHALGHMERLADLYHLPLYLHLGALYMQHQQWGAAKAIFLRACHETSAASAWLGVGVVCIRQEDWEGAEMALAEANVLDRTNADVWGYLSLVCLNVTPVRPKQAEQALEQALRYDLTNATLLRELSNGFVALDKLEMAESLLRRSLLTADSSLTRKTLADVLAAQNCAATALEQYKKALDGCATMTERTTLLSKCAELLTTLGRLDEAQEFREIAMHQQQGAEKETLLGMQMQQPRQDVP</sequence>
<accession>A0A6G0WAD7</accession>
<dbReference type="Gene3D" id="1.25.40.10">
    <property type="entry name" value="Tetratricopeptide repeat domain"/>
    <property type="match status" value="3"/>
</dbReference>
<dbReference type="Pfam" id="PF13181">
    <property type="entry name" value="TPR_8"/>
    <property type="match status" value="1"/>
</dbReference>
<dbReference type="GO" id="GO:0060271">
    <property type="term" value="P:cilium assembly"/>
    <property type="evidence" value="ECO:0007669"/>
    <property type="project" value="TreeGrafter"/>
</dbReference>
<feature type="region of interest" description="Disordered" evidence="3">
    <location>
        <begin position="440"/>
        <end position="466"/>
    </location>
</feature>
<dbReference type="GO" id="GO:0003341">
    <property type="term" value="P:cilium movement"/>
    <property type="evidence" value="ECO:0007669"/>
    <property type="project" value="TreeGrafter"/>
</dbReference>
<comment type="caution">
    <text evidence="4">The sequence shown here is derived from an EMBL/GenBank/DDBJ whole genome shotgun (WGS) entry which is preliminary data.</text>
</comment>
<keyword evidence="1" id="KW-0677">Repeat</keyword>
<dbReference type="InterPro" id="IPR052628">
    <property type="entry name" value="CFAP70"/>
</dbReference>
<dbReference type="InterPro" id="IPR011990">
    <property type="entry name" value="TPR-like_helical_dom_sf"/>
</dbReference>
<evidence type="ECO:0000256" key="3">
    <source>
        <dbReference type="SAM" id="MobiDB-lite"/>
    </source>
</evidence>
<dbReference type="PANTHER" id="PTHR44314:SF1">
    <property type="entry name" value="CILIA- AND FLAGELLA-ASSOCIATED PROTEIN 70"/>
    <property type="match status" value="1"/>
</dbReference>